<name>A0A8X6V210_TRICX</name>
<reference evidence="2" key="1">
    <citation type="submission" date="2020-08" db="EMBL/GenBank/DDBJ databases">
        <title>Multicomponent nature underlies the extraordinary mechanical properties of spider dragline silk.</title>
        <authorList>
            <person name="Kono N."/>
            <person name="Nakamura H."/>
            <person name="Mori M."/>
            <person name="Yoshida Y."/>
            <person name="Ohtoshi R."/>
            <person name="Malay A.D."/>
            <person name="Moran D.A.P."/>
            <person name="Tomita M."/>
            <person name="Numata K."/>
            <person name="Arakawa K."/>
        </authorList>
    </citation>
    <scope>NUCLEOTIDE SEQUENCE</scope>
</reference>
<evidence type="ECO:0000313" key="3">
    <source>
        <dbReference type="Proteomes" id="UP000887159"/>
    </source>
</evidence>
<feature type="transmembrane region" description="Helical" evidence="1">
    <location>
        <begin position="12"/>
        <end position="31"/>
    </location>
</feature>
<protein>
    <submittedName>
        <fullName evidence="2">Uncharacterized protein</fullName>
    </submittedName>
</protein>
<dbReference type="AlphaFoldDB" id="A0A8X6V210"/>
<feature type="transmembrane region" description="Helical" evidence="1">
    <location>
        <begin position="37"/>
        <end position="56"/>
    </location>
</feature>
<keyword evidence="1" id="KW-0472">Membrane</keyword>
<proteinExistence type="predicted"/>
<keyword evidence="1" id="KW-0812">Transmembrane</keyword>
<evidence type="ECO:0000313" key="2">
    <source>
        <dbReference type="EMBL" id="GFX96298.1"/>
    </source>
</evidence>
<accession>A0A8X6V210</accession>
<evidence type="ECO:0000256" key="1">
    <source>
        <dbReference type="SAM" id="Phobius"/>
    </source>
</evidence>
<keyword evidence="1" id="KW-1133">Transmembrane helix</keyword>
<dbReference type="Proteomes" id="UP000887159">
    <property type="component" value="Unassembled WGS sequence"/>
</dbReference>
<dbReference type="EMBL" id="BMAU01021190">
    <property type="protein sequence ID" value="GFX96298.1"/>
    <property type="molecule type" value="Genomic_DNA"/>
</dbReference>
<keyword evidence="3" id="KW-1185">Reference proteome</keyword>
<gene>
    <name evidence="2" type="ORF">TNCV_2291861</name>
</gene>
<comment type="caution">
    <text evidence="2">The sequence shown here is derived from an EMBL/GenBank/DDBJ whole genome shotgun (WGS) entry which is preliminary data.</text>
</comment>
<organism evidence="2 3">
    <name type="scientific">Trichonephila clavipes</name>
    <name type="common">Golden silk orbweaver</name>
    <name type="synonym">Nephila clavipes</name>
    <dbReference type="NCBI Taxonomy" id="2585209"/>
    <lineage>
        <taxon>Eukaryota</taxon>
        <taxon>Metazoa</taxon>
        <taxon>Ecdysozoa</taxon>
        <taxon>Arthropoda</taxon>
        <taxon>Chelicerata</taxon>
        <taxon>Arachnida</taxon>
        <taxon>Araneae</taxon>
        <taxon>Araneomorphae</taxon>
        <taxon>Entelegynae</taxon>
        <taxon>Araneoidea</taxon>
        <taxon>Nephilidae</taxon>
        <taxon>Trichonephila</taxon>
    </lineage>
</organism>
<sequence>MRNFNSQQFHPQFVLLILQFEFLILPFLIHLHVITQLLHPQLVLLIFPFLFHLHVFDFHSKFFVDACCSSGSSEGSCWCFGSFSGECRGWLNNGVGRGSGYDWGRSSK</sequence>